<dbReference type="eggNOG" id="ENOG502QUAB">
    <property type="taxonomic scope" value="Eukaryota"/>
</dbReference>
<dbReference type="Proteomes" id="UP000000689">
    <property type="component" value="Chromosome 2"/>
</dbReference>
<reference evidence="2 3" key="1">
    <citation type="journal article" date="2011" name="Proc. Natl. Acad. Sci. U.S.A.">
        <title>Evolutionary erosion of yeast sex chromosomes by mating-type switching accidents.</title>
        <authorList>
            <person name="Gordon J.L."/>
            <person name="Armisen D."/>
            <person name="Proux-Wera E."/>
            <person name="Oheigeartaigh S.S."/>
            <person name="Byrne K.P."/>
            <person name="Wolfe K.H."/>
        </authorList>
    </citation>
    <scope>NUCLEOTIDE SEQUENCE [LARGE SCALE GENOMIC DNA]</scope>
    <source>
        <strain evidence="3">ATCC 10597 / BCRC 20456 / CBS 421 / NBRC 0211 / NRRL Y-12639</strain>
    </source>
</reference>
<feature type="region of interest" description="Disordered" evidence="1">
    <location>
        <begin position="44"/>
        <end position="80"/>
    </location>
</feature>
<dbReference type="KEGG" id="ndi:NDAI_0B04480"/>
<evidence type="ECO:0000313" key="2">
    <source>
        <dbReference type="EMBL" id="CCD23483.1"/>
    </source>
</evidence>
<dbReference type="GeneID" id="11496205"/>
<organism evidence="2 3">
    <name type="scientific">Naumovozyma dairenensis (strain ATCC 10597 / BCRC 20456 / CBS 421 / NBRC 0211 / NRRL Y-12639)</name>
    <name type="common">Saccharomyces dairenensis</name>
    <dbReference type="NCBI Taxonomy" id="1071378"/>
    <lineage>
        <taxon>Eukaryota</taxon>
        <taxon>Fungi</taxon>
        <taxon>Dikarya</taxon>
        <taxon>Ascomycota</taxon>
        <taxon>Saccharomycotina</taxon>
        <taxon>Saccharomycetes</taxon>
        <taxon>Saccharomycetales</taxon>
        <taxon>Saccharomycetaceae</taxon>
        <taxon>Naumovozyma</taxon>
    </lineage>
</organism>
<dbReference type="OMA" id="FYHIDES"/>
<feature type="compositionally biased region" description="Low complexity" evidence="1">
    <location>
        <begin position="633"/>
        <end position="647"/>
    </location>
</feature>
<feature type="region of interest" description="Disordered" evidence="1">
    <location>
        <begin position="586"/>
        <end position="654"/>
    </location>
</feature>
<evidence type="ECO:0008006" key="4">
    <source>
        <dbReference type="Google" id="ProtNLM"/>
    </source>
</evidence>
<dbReference type="PANTHER" id="PTHR37283:SF1">
    <property type="entry name" value="PH DOMAIN-CONTAINING PROTEIN YHR131C"/>
    <property type="match status" value="1"/>
</dbReference>
<dbReference type="Gene3D" id="2.30.29.30">
    <property type="entry name" value="Pleckstrin-homology domain (PH domain)/Phosphotyrosine-binding domain (PTB)"/>
    <property type="match status" value="1"/>
</dbReference>
<dbReference type="EMBL" id="HE580268">
    <property type="protein sequence ID" value="CCD23483.1"/>
    <property type="molecule type" value="Genomic_DNA"/>
</dbReference>
<feature type="compositionally biased region" description="Acidic residues" evidence="1">
    <location>
        <begin position="593"/>
        <end position="624"/>
    </location>
</feature>
<dbReference type="RefSeq" id="XP_003668726.1">
    <property type="nucleotide sequence ID" value="XM_003668678.1"/>
</dbReference>
<feature type="region of interest" description="Disordered" evidence="1">
    <location>
        <begin position="379"/>
        <end position="418"/>
    </location>
</feature>
<protein>
    <recommendedName>
        <fullName evidence="4">PH domain-containing protein</fullName>
    </recommendedName>
</protein>
<dbReference type="InterPro" id="IPR011993">
    <property type="entry name" value="PH-like_dom_sf"/>
</dbReference>
<dbReference type="AlphaFoldDB" id="G0W6S2"/>
<proteinExistence type="predicted"/>
<feature type="compositionally biased region" description="Basic residues" evidence="1">
    <location>
        <begin position="379"/>
        <end position="402"/>
    </location>
</feature>
<dbReference type="OrthoDB" id="5865767at2759"/>
<dbReference type="PANTHER" id="PTHR37283">
    <property type="entry name" value="PH DOMAIN-CONTAINING PROTEIN YHR131C"/>
    <property type="match status" value="1"/>
</dbReference>
<gene>
    <name evidence="2" type="primary">NDAI0B04480</name>
    <name evidence="2" type="ordered locus">NDAI_0B04480</name>
</gene>
<feature type="compositionally biased region" description="Polar residues" evidence="1">
    <location>
        <begin position="403"/>
        <end position="417"/>
    </location>
</feature>
<feature type="compositionally biased region" description="Acidic residues" evidence="1">
    <location>
        <begin position="55"/>
        <end position="74"/>
    </location>
</feature>
<keyword evidence="3" id="KW-1185">Reference proteome</keyword>
<evidence type="ECO:0000313" key="3">
    <source>
        <dbReference type="Proteomes" id="UP000000689"/>
    </source>
</evidence>
<evidence type="ECO:0000256" key="1">
    <source>
        <dbReference type="SAM" id="MobiDB-lite"/>
    </source>
</evidence>
<dbReference type="STRING" id="1071378.G0W6S2"/>
<name>G0W6S2_NAUDC</name>
<accession>G0W6S2</accession>
<dbReference type="HOGENOM" id="CLU_012105_0_0_1"/>
<sequence>MRYPTTFVSPFFVTITSKMSLFLPIQEGITQSTASDTINIERLKSPTSSSSISEIESESQQDQDQEEEEREDGDSVTVSSSNKTASIFNPIVVNSPLPGSNNKKKNMFLSKFSNCNNKNNNTTQQARIKGENSTTKLTTTSLSSEQKVIFADENNDFLKYLDLKPVKPPKYNEMNPNKMIRFPIYEHTIPCNINDLPPNYTPTVDQITLISLKLEWNSPYDISNSRNWKNFIMEINSTQLNFYHIDPSLTNHIRHYYNGYSSSNGSHSFSLTKTNSLYQFTKTDQEQIIFNIKRDKLKYLSSNTLYKSYTLQFATFGIPVDYKKKCFVLRLRCETQQFLINFSHVDDMIDWTVHLNTGISVALDLDARQLPDYRIVPRRRRRRRHRRCRHHRHGHKHSHRTNNSRQYSSSNDNNNAMPTYKTLIPDLLNLSITDDFTNSMRNYGTVQQTNVSNNNNDIVGRNRSASLNAYTSQRSQLNLKSKIRNFFRSSSSSRFNSKIRTTLPLSCVREEEIVQEYTTNTTITATTRTTRTTTTTSRLRSHTMNIETSNSNSETLPSKSCENMLRMHDMSFQRELDEFRQVIEEHNESNHDDYDEEEEEEEDDDDDDDDEPPNIYEDEEDNDDDRALHEPSNENPIYNNEEIYPSDGEYEDEDDNYEYTSTMQSNSSFRQRAASTASCLSNIPYGSNDIKWAPFPKQMSRRRYIRDSIRCIKPLLEDSEWVGNVVLRPITPPKFKTNNQMLSSLQHNNNNNNNNPCSGTRNDLNKVKNHYLKSYIVGPAGFLKADPKTPHT</sequence>